<dbReference type="GO" id="GO:0005737">
    <property type="term" value="C:cytoplasm"/>
    <property type="evidence" value="ECO:0007669"/>
    <property type="project" value="UniProtKB-SubCell"/>
</dbReference>
<evidence type="ECO:0000256" key="9">
    <source>
        <dbReference type="ARBA" id="ARBA00082539"/>
    </source>
</evidence>
<accession>A0A1J1I6J6</accession>
<evidence type="ECO:0000256" key="2">
    <source>
        <dbReference type="ARBA" id="ARBA00022468"/>
    </source>
</evidence>
<keyword evidence="2" id="KW-0343">GTPase activation</keyword>
<dbReference type="AlphaFoldDB" id="A0A1J1I6J6"/>
<feature type="domain" description="Rab-GAP TBC" evidence="10">
    <location>
        <begin position="305"/>
        <end position="515"/>
    </location>
</feature>
<dbReference type="FunFam" id="1.10.8.270:FF:000005">
    <property type="entry name" value="TBC1 domain family member 15"/>
    <property type="match status" value="1"/>
</dbReference>
<evidence type="ECO:0000256" key="7">
    <source>
        <dbReference type="ARBA" id="ARBA00065268"/>
    </source>
</evidence>
<dbReference type="PANTHER" id="PTHR22957:SF645">
    <property type="entry name" value="LD27216P"/>
    <property type="match status" value="1"/>
</dbReference>
<comment type="subcellular location">
    <subcellularLocation>
        <location evidence="1">Cytoplasm</location>
    </subcellularLocation>
</comment>
<proteinExistence type="predicted"/>
<organism evidence="11 12">
    <name type="scientific">Clunio marinus</name>
    <dbReference type="NCBI Taxonomy" id="568069"/>
    <lineage>
        <taxon>Eukaryota</taxon>
        <taxon>Metazoa</taxon>
        <taxon>Ecdysozoa</taxon>
        <taxon>Arthropoda</taxon>
        <taxon>Hexapoda</taxon>
        <taxon>Insecta</taxon>
        <taxon>Pterygota</taxon>
        <taxon>Neoptera</taxon>
        <taxon>Endopterygota</taxon>
        <taxon>Diptera</taxon>
        <taxon>Nematocera</taxon>
        <taxon>Chironomoidea</taxon>
        <taxon>Chironomidae</taxon>
        <taxon>Clunio</taxon>
    </lineage>
</organism>
<evidence type="ECO:0000259" key="10">
    <source>
        <dbReference type="PROSITE" id="PS50086"/>
    </source>
</evidence>
<dbReference type="Proteomes" id="UP000183832">
    <property type="component" value="Unassembled WGS sequence"/>
</dbReference>
<evidence type="ECO:0000256" key="4">
    <source>
        <dbReference type="ARBA" id="ARBA00022553"/>
    </source>
</evidence>
<dbReference type="EMBL" id="CVRI01000038">
    <property type="protein sequence ID" value="CRK94033.1"/>
    <property type="molecule type" value="Genomic_DNA"/>
</dbReference>
<dbReference type="GO" id="GO:0005096">
    <property type="term" value="F:GTPase activator activity"/>
    <property type="evidence" value="ECO:0007669"/>
    <property type="project" value="UniProtKB-KW"/>
</dbReference>
<comment type="subunit">
    <text evidence="7">Interacts with non-phosphorylated form of RAB8A; phosphorylation of RAB8A at 'Thr-72' disrupts this interaction. Interacts with ARMC12.</text>
</comment>
<dbReference type="InterPro" id="IPR000195">
    <property type="entry name" value="Rab-GAP-TBC_dom"/>
</dbReference>
<gene>
    <name evidence="11" type="ORF">CLUMA_CG007557</name>
</gene>
<sequence length="641" mass="75791">MNSSWIEETHGDALELDADEEIFNQFDVILTRVPASHINEINEVGVIFIFKKQQSYFIEWKPNENVEIAGAEIAEDAIDEWSIINQITFKPAADSISILSPKLKNLRIPLPDIQQLKVQGPELKLYNRNDQHLVTYNFKRSTPASFIRVLQNFRLLKPSVHDRNCYLIKDPEFEKLQRSFAELNIEEIKTAKSPPRPFYAHGYELLSQIGKNVLGNRNDRISHQNRPGAYRFEMGSDTLSSNDTSPEMDNKTEVVDNNVIEERLPLRQIKKRDSPLSLKQWREFKTEDGRVSDPERIKEIIFRGGGEPSLRAELWKYLLNYDMWEHSKIERDERRKDLEEEYYRMKLQWTTMSKNQEKNHSGYRDRKCQIEKDVKRTDRNLDFYNGDDNPNIERLQAILLTYVMYNFDIGYVQGMSDLLSPILYLIDDEAASFWCFVGFMEKVFRNFDEDQAGMKNQLSKLRTLMEFANPKLFKYLKTHDSDNMYFCFRWLLVWFKREFSHDDILKLWEVLWTSMPCMNFHMFIGLAILDSEMKTIIENEYGFTEILKHVNDLSEKMNLQHILEVAEAIYYQVINSSKLVDRVRIIVGLDPINTYGDDPYNSDDEEEAQIKREQEMKLKVEIDHSRFVEETCDNALDQNYF</sequence>
<evidence type="ECO:0000256" key="3">
    <source>
        <dbReference type="ARBA" id="ARBA00022490"/>
    </source>
</evidence>
<keyword evidence="4" id="KW-0597">Phosphoprotein</keyword>
<dbReference type="PANTHER" id="PTHR22957">
    <property type="entry name" value="TBC1 DOMAIN FAMILY MEMBER GTPASE-ACTIVATING PROTEIN"/>
    <property type="match status" value="1"/>
</dbReference>
<dbReference type="STRING" id="568069.A0A1J1I6J6"/>
<dbReference type="Gene3D" id="1.10.8.270">
    <property type="entry name" value="putative rabgap domain of human tbc1 domain family member 14 like domains"/>
    <property type="match status" value="1"/>
</dbReference>
<dbReference type="SUPFAM" id="SSF47923">
    <property type="entry name" value="Ypt/Rab-GAP domain of gyp1p"/>
    <property type="match status" value="2"/>
</dbReference>
<dbReference type="PROSITE" id="PS50086">
    <property type="entry name" value="TBC_RABGAP"/>
    <property type="match status" value="1"/>
</dbReference>
<evidence type="ECO:0000256" key="8">
    <source>
        <dbReference type="ARBA" id="ARBA00067480"/>
    </source>
</evidence>
<protein>
    <recommendedName>
        <fullName evidence="8">TBC1 domain family member 15</fullName>
    </recommendedName>
    <alternativeName>
        <fullName evidence="9">GTPase-activating protein RAB7</fullName>
    </alternativeName>
</protein>
<dbReference type="SMART" id="SM00164">
    <property type="entry name" value="TBC"/>
    <property type="match status" value="1"/>
</dbReference>
<dbReference type="FunFam" id="1.10.472.80:FF:000005">
    <property type="entry name" value="TBC1 domain family member 15"/>
    <property type="match status" value="1"/>
</dbReference>
<evidence type="ECO:0000313" key="11">
    <source>
        <dbReference type="EMBL" id="CRK94033.1"/>
    </source>
</evidence>
<name>A0A1J1I6J6_9DIPT</name>
<evidence type="ECO:0000313" key="12">
    <source>
        <dbReference type="Proteomes" id="UP000183832"/>
    </source>
</evidence>
<keyword evidence="12" id="KW-1185">Reference proteome</keyword>
<dbReference type="Gene3D" id="1.10.472.80">
    <property type="entry name" value="Ypt/Rab-GAP domain of gyp1p, domain 3"/>
    <property type="match status" value="1"/>
</dbReference>
<comment type="function">
    <text evidence="6">Acts as a GTPase activating protein for RAB7A. Does not act on RAB4, RAB5 or RAB6.</text>
</comment>
<dbReference type="InterPro" id="IPR035969">
    <property type="entry name" value="Rab-GAP_TBC_sf"/>
</dbReference>
<dbReference type="Pfam" id="PF00566">
    <property type="entry name" value="RabGAP-TBC"/>
    <property type="match status" value="1"/>
</dbReference>
<keyword evidence="3" id="KW-0963">Cytoplasm</keyword>
<reference evidence="11 12" key="1">
    <citation type="submission" date="2015-04" db="EMBL/GenBank/DDBJ databases">
        <authorList>
            <person name="Syromyatnikov M.Y."/>
            <person name="Popov V.N."/>
        </authorList>
    </citation>
    <scope>NUCLEOTIDE SEQUENCE [LARGE SCALE GENOMIC DNA]</scope>
</reference>
<evidence type="ECO:0000256" key="1">
    <source>
        <dbReference type="ARBA" id="ARBA00004496"/>
    </source>
</evidence>
<evidence type="ECO:0000256" key="5">
    <source>
        <dbReference type="ARBA" id="ARBA00022990"/>
    </source>
</evidence>
<keyword evidence="5" id="KW-0007">Acetylation</keyword>
<evidence type="ECO:0000256" key="6">
    <source>
        <dbReference type="ARBA" id="ARBA00055283"/>
    </source>
</evidence>
<dbReference type="OrthoDB" id="10264062at2759"/>